<organism evidence="2">
    <name type="scientific">Cupriavidus oxalaticus</name>
    <dbReference type="NCBI Taxonomy" id="96344"/>
    <lineage>
        <taxon>Bacteria</taxon>
        <taxon>Pseudomonadati</taxon>
        <taxon>Pseudomonadota</taxon>
        <taxon>Betaproteobacteria</taxon>
        <taxon>Burkholderiales</taxon>
        <taxon>Burkholderiaceae</taxon>
        <taxon>Cupriavidus</taxon>
    </lineage>
</organism>
<sequence>MVYSSRPSRWSIWWGQRSCRRRWAVLSKSKEHCWAAGWRPDFVEAPALTPGPSPAGGRGEQTGPQDLQGLKSDTFRLGQTCRPLPRLHSPPGNAPDSQQ</sequence>
<proteinExistence type="predicted"/>
<feature type="region of interest" description="Disordered" evidence="1">
    <location>
        <begin position="80"/>
        <end position="99"/>
    </location>
</feature>
<accession>A0A375GPB4</accession>
<evidence type="ECO:0000313" key="2">
    <source>
        <dbReference type="EMBL" id="SPC21935.1"/>
    </source>
</evidence>
<dbReference type="AlphaFoldDB" id="A0A375GPB4"/>
<protein>
    <submittedName>
        <fullName evidence="2">Uncharacterized protein</fullName>
    </submittedName>
</protein>
<evidence type="ECO:0000256" key="1">
    <source>
        <dbReference type="SAM" id="MobiDB-lite"/>
    </source>
</evidence>
<name>A0A375GPB4_9BURK</name>
<dbReference type="Proteomes" id="UP000256862">
    <property type="component" value="Plasmid CO2235_mp"/>
</dbReference>
<feature type="region of interest" description="Disordered" evidence="1">
    <location>
        <begin position="44"/>
        <end position="73"/>
    </location>
</feature>
<dbReference type="EMBL" id="OGUS01000141">
    <property type="protein sequence ID" value="SPC21935.1"/>
    <property type="molecule type" value="Genomic_DNA"/>
</dbReference>
<reference evidence="2" key="1">
    <citation type="submission" date="2018-01" db="EMBL/GenBank/DDBJ databases">
        <authorList>
            <person name="Clerissi C."/>
        </authorList>
    </citation>
    <scope>NUCLEOTIDE SEQUENCE</scope>
    <source>
        <strain evidence="2">Cupriavidus oxalaticus LMG 2235</strain>
    </source>
</reference>
<gene>
    <name evidence="2" type="ORF">CO2235_MP60181</name>
</gene>
<comment type="caution">
    <text evidence="2">The sequence shown here is derived from an EMBL/GenBank/DDBJ whole genome shotgun (WGS) entry which is preliminary data.</text>
</comment>